<evidence type="ECO:0000313" key="6">
    <source>
        <dbReference type="EMBL" id="MBS2098357.1"/>
    </source>
</evidence>
<evidence type="ECO:0000259" key="5">
    <source>
        <dbReference type="PROSITE" id="PS50093"/>
    </source>
</evidence>
<dbReference type="SMART" id="SM00560">
    <property type="entry name" value="LamGL"/>
    <property type="match status" value="1"/>
</dbReference>
<feature type="domain" description="PKD" evidence="5">
    <location>
        <begin position="919"/>
        <end position="1004"/>
    </location>
</feature>
<dbReference type="Proteomes" id="UP000708576">
    <property type="component" value="Unassembled WGS sequence"/>
</dbReference>
<feature type="signal peptide" evidence="3">
    <location>
        <begin position="1"/>
        <end position="20"/>
    </location>
</feature>
<evidence type="ECO:0000256" key="1">
    <source>
        <dbReference type="ARBA" id="ARBA00022729"/>
    </source>
</evidence>
<name>A0ABS5JTZ0_9BACT</name>
<dbReference type="InterPro" id="IPR035986">
    <property type="entry name" value="PKD_dom_sf"/>
</dbReference>
<dbReference type="CDD" id="cd00110">
    <property type="entry name" value="LamG"/>
    <property type="match status" value="1"/>
</dbReference>
<dbReference type="InterPro" id="IPR013783">
    <property type="entry name" value="Ig-like_fold"/>
</dbReference>
<dbReference type="PROSITE" id="PS50025">
    <property type="entry name" value="LAM_G_DOMAIN"/>
    <property type="match status" value="1"/>
</dbReference>
<dbReference type="Gene3D" id="2.60.40.10">
    <property type="entry name" value="Immunoglobulins"/>
    <property type="match status" value="4"/>
</dbReference>
<feature type="domain" description="Laminin G" evidence="4">
    <location>
        <begin position="526"/>
        <end position="704"/>
    </location>
</feature>
<proteinExistence type="predicted"/>
<keyword evidence="7" id="KW-1185">Reference proteome</keyword>
<feature type="domain" description="PKD" evidence="5">
    <location>
        <begin position="834"/>
        <end position="902"/>
    </location>
</feature>
<evidence type="ECO:0000256" key="2">
    <source>
        <dbReference type="ARBA" id="ARBA00023157"/>
    </source>
</evidence>
<comment type="caution">
    <text evidence="6">The sequence shown here is derived from an EMBL/GenBank/DDBJ whole genome shotgun (WGS) entry which is preliminary data.</text>
</comment>
<dbReference type="SUPFAM" id="SSF49299">
    <property type="entry name" value="PKD domain"/>
    <property type="match status" value="3"/>
</dbReference>
<sequence length="1216" mass="137706">MKIKNLLTCLFLLNSIAYFAAAQSNDQLPPRIDNSTNPYMRPVFNQSGSSCVAANWVGNMFNYEINLKRKLFSDSVQNQYPIYFSYNFGNHSYETAHENGIPLSQYYGHTISNDDNTIWPTGYNLYYNAMKNRVKSNEWFSISTPEGLNRLKHWLYNHEGDSSRRYGGVATFGISMGGIQYDTLSTNYEQGKKLIVGLGEGGNHIMTFAGYDDEIQYDWNNDGEITNDIDINGDGLVDMRDWEKGALIALNTWGNRYANNGRVYYPYALLKNVSVEIIHLYDEPYYTPRLTAKIKMKHEMRNTISLRVGIAQDIEASKPEFERSYLIFDHGKSYHGKADVPMLGSGNNDPIEIGLDISDLLGDVDPSRQVKLFFTCISVEVNNADPEGEIISFSVINNESEGESTEYVSPDRNIDILEGQITRVSVIIPGNMLFLPVNLAAIQGDVQTQLRWSAPLWENTALAGYQLFRNNEKIADLDKSQTEYEDKTSTKAAITYYLKAVYEKDNHLMYSEPSNSVSVVSENNDYCLQFDGETNYVSIPPLHLFSEATTIEMWVKTNCLLNEGTVFFENSKGASYVKLGTKHTSHHTVGEIEKKENRISYRWRNSHDGVVLPDDTWTHLAMVVYPDSLVLYMNDSLLVKQQKNLMDNFNYESFIGGLPFSKDRRFKGCIDDIKIWSRALPQSEMQSATHKTIAEQMQDGLVACYFFNESGGNQIIDATGRYHGTLYGNLNNSRLAGQGIVKNRQIEHEPGISLVRSEKVTHLPQQFYNPHHNNSNNKYEWFFEGGQPQQAFSSSPLVIYNTPGEYKVQLKVTNSQGIIETLEKRINIEALPTPELKFSASMEQIHINDSIFFTDQSSYTPDSWHWTFEGGSPKVSNLKNPVVKYEKEGVYNVQLTVANASGEKNILKQQMITVKGPLPVAGFTISDEEIIKGNKIVFTDTTLNNPNQWQWEFEGGSPAISSEQNPVIQYNQPGVYQVKLIAQNTNGDASVVKEQCITVSNISAGNALFFNGENNVFVVDSIFNTPQEAYTVEFWLKPSSYKNWNQQFGGGWGRFLFHCNFDGSISAGLLGGGLTRINTEVNMIDISVWQHFAYTFDKGEMRLYKNGTLMGTASSKVRFAPAWHYFVVGRSRPNGAVDGLVDEVRIWKKARSEKEIQTTMNIELQNLKKYKDLECYFTFNSPIEDEAIDQTDKHKAKLLHYSEGQTKTAKSAAFCR</sequence>
<dbReference type="RefSeq" id="WP_212215599.1">
    <property type="nucleotide sequence ID" value="NZ_JAGUCO010000004.1"/>
</dbReference>
<dbReference type="PANTHER" id="PTHR46130:SF3">
    <property type="entry name" value="CHROMOSOME UNDETERMINED SCAFFOLD_33, WHOLE GENOME SHOTGUN SEQUENCE"/>
    <property type="match status" value="1"/>
</dbReference>
<dbReference type="InterPro" id="IPR001791">
    <property type="entry name" value="Laminin_G"/>
</dbReference>
<dbReference type="InterPro" id="IPR018247">
    <property type="entry name" value="EF_Hand_1_Ca_BS"/>
</dbReference>
<gene>
    <name evidence="6" type="ORF">KEM10_08700</name>
</gene>
<dbReference type="EMBL" id="JAGUCO010000004">
    <property type="protein sequence ID" value="MBS2098357.1"/>
    <property type="molecule type" value="Genomic_DNA"/>
</dbReference>
<dbReference type="InterPro" id="IPR022409">
    <property type="entry name" value="PKD/Chitinase_dom"/>
</dbReference>
<dbReference type="SMART" id="SM00089">
    <property type="entry name" value="PKD"/>
    <property type="match status" value="3"/>
</dbReference>
<protein>
    <submittedName>
        <fullName evidence="6">PKD domain-containing protein</fullName>
    </submittedName>
</protein>
<evidence type="ECO:0000259" key="4">
    <source>
        <dbReference type="PROSITE" id="PS50025"/>
    </source>
</evidence>
<dbReference type="PROSITE" id="PS50093">
    <property type="entry name" value="PKD"/>
    <property type="match status" value="3"/>
</dbReference>
<dbReference type="SUPFAM" id="SSF49899">
    <property type="entry name" value="Concanavalin A-like lectins/glucanases"/>
    <property type="match status" value="2"/>
</dbReference>
<dbReference type="InterPro" id="IPR043543">
    <property type="entry name" value="PAPPA/PAPPA2"/>
</dbReference>
<dbReference type="CDD" id="cd00146">
    <property type="entry name" value="PKD"/>
    <property type="match status" value="3"/>
</dbReference>
<dbReference type="SUPFAM" id="SSF54001">
    <property type="entry name" value="Cysteine proteinases"/>
    <property type="match status" value="1"/>
</dbReference>
<keyword evidence="2" id="KW-1015">Disulfide bond</keyword>
<dbReference type="PROSITE" id="PS00018">
    <property type="entry name" value="EF_HAND_1"/>
    <property type="match status" value="1"/>
</dbReference>
<feature type="domain" description="PKD" evidence="5">
    <location>
        <begin position="779"/>
        <end position="835"/>
    </location>
</feature>
<accession>A0ABS5JTZ0</accession>
<dbReference type="InterPro" id="IPR038765">
    <property type="entry name" value="Papain-like_cys_pep_sf"/>
</dbReference>
<dbReference type="Pfam" id="PF13385">
    <property type="entry name" value="Laminin_G_3"/>
    <property type="match status" value="2"/>
</dbReference>
<feature type="chain" id="PRO_5046621975" evidence="3">
    <location>
        <begin position="21"/>
        <end position="1216"/>
    </location>
</feature>
<dbReference type="PANTHER" id="PTHR46130">
    <property type="entry name" value="LAMGL DOMAIN-CONTAINING PROTEIN"/>
    <property type="match status" value="1"/>
</dbReference>
<organism evidence="6 7">
    <name type="scientific">Carboxylicivirga linearis</name>
    <dbReference type="NCBI Taxonomy" id="1628157"/>
    <lineage>
        <taxon>Bacteria</taxon>
        <taxon>Pseudomonadati</taxon>
        <taxon>Bacteroidota</taxon>
        <taxon>Bacteroidia</taxon>
        <taxon>Marinilabiliales</taxon>
        <taxon>Marinilabiliaceae</taxon>
        <taxon>Carboxylicivirga</taxon>
    </lineage>
</organism>
<evidence type="ECO:0000256" key="3">
    <source>
        <dbReference type="SAM" id="SignalP"/>
    </source>
</evidence>
<evidence type="ECO:0000313" key="7">
    <source>
        <dbReference type="Proteomes" id="UP000708576"/>
    </source>
</evidence>
<dbReference type="InterPro" id="IPR000601">
    <property type="entry name" value="PKD_dom"/>
</dbReference>
<keyword evidence="1 3" id="KW-0732">Signal</keyword>
<reference evidence="6 7" key="1">
    <citation type="journal article" date="2015" name="Int. J. Syst. Evol. Microbiol.">
        <title>Carboxylicivirga linearis sp. nov., isolated from a sea cucumber culture pond.</title>
        <authorList>
            <person name="Wang F.Q."/>
            <person name="Zhou Y.X."/>
            <person name="Lin X.Z."/>
            <person name="Chen G.J."/>
            <person name="Du Z.J."/>
        </authorList>
    </citation>
    <scope>NUCLEOTIDE SEQUENCE [LARGE SCALE GENOMIC DNA]</scope>
    <source>
        <strain evidence="6 7">FB218</strain>
    </source>
</reference>
<dbReference type="Gene3D" id="2.60.120.200">
    <property type="match status" value="2"/>
</dbReference>
<dbReference type="InterPro" id="IPR013320">
    <property type="entry name" value="ConA-like_dom_sf"/>
</dbReference>
<dbReference type="Pfam" id="PF18911">
    <property type="entry name" value="PKD_4"/>
    <property type="match status" value="2"/>
</dbReference>
<dbReference type="Gene3D" id="3.90.70.10">
    <property type="entry name" value="Cysteine proteinases"/>
    <property type="match status" value="1"/>
</dbReference>
<dbReference type="InterPro" id="IPR006558">
    <property type="entry name" value="LamG-like"/>
</dbReference>